<evidence type="ECO:0000256" key="2">
    <source>
        <dbReference type="ARBA" id="ARBA00008896"/>
    </source>
</evidence>
<dbReference type="PANTHER" id="PTHR45753">
    <property type="entry name" value="ORNITHINE CARBAMOYLTRANSFERASE, MITOCHONDRIAL"/>
    <property type="match status" value="1"/>
</dbReference>
<feature type="domain" description="Aspartate/ornithine carbamoyltransferase Asp/Orn-binding" evidence="8">
    <location>
        <begin position="148"/>
        <end position="288"/>
    </location>
</feature>
<feature type="binding site" evidence="7">
    <location>
        <position position="252"/>
    </location>
    <ligand>
        <name>carbamoyl phosphate</name>
        <dbReference type="ChEBI" id="CHEBI:58228"/>
    </ligand>
</feature>
<keyword evidence="4 7" id="KW-0665">Pyrimidine biosynthesis</keyword>
<keyword evidence="11" id="KW-1185">Reference proteome</keyword>
<reference evidence="11" key="1">
    <citation type="submission" date="2016-09" db="EMBL/GenBank/DDBJ databases">
        <authorList>
            <person name="Varghese N."/>
            <person name="Submissions S."/>
        </authorList>
    </citation>
    <scope>NUCLEOTIDE SEQUENCE [LARGE SCALE GENOMIC DNA]</scope>
    <source>
        <strain evidence="11">25nlg</strain>
    </source>
</reference>
<dbReference type="RefSeq" id="WP_090776024.1">
    <property type="nucleotide sequence ID" value="NZ_FMYM01000008.1"/>
</dbReference>
<dbReference type="STRING" id="1464122.SAMN05421737_10810"/>
<proteinExistence type="inferred from homology"/>
<evidence type="ECO:0000256" key="5">
    <source>
        <dbReference type="ARBA" id="ARBA00043884"/>
    </source>
</evidence>
<dbReference type="InterPro" id="IPR006130">
    <property type="entry name" value="Asp/Orn_carbamoylTrfase"/>
</dbReference>
<dbReference type="EMBL" id="FMYM01000008">
    <property type="protein sequence ID" value="SDC38561.1"/>
    <property type="molecule type" value="Genomic_DNA"/>
</dbReference>
<feature type="binding site" evidence="7">
    <location>
        <position position="78"/>
    </location>
    <ligand>
        <name>L-aspartate</name>
        <dbReference type="ChEBI" id="CHEBI:29991"/>
    </ligand>
</feature>
<comment type="function">
    <text evidence="5 7">Catalyzes the condensation of carbamoyl phosphate and aspartate to form carbamoyl aspartate and inorganic phosphate, the committed step in the de novo pyrimidine nucleotide biosynthesis pathway.</text>
</comment>
<comment type="catalytic activity">
    <reaction evidence="6 7">
        <text>carbamoyl phosphate + L-aspartate = N-carbamoyl-L-aspartate + phosphate + H(+)</text>
        <dbReference type="Rhea" id="RHEA:20013"/>
        <dbReference type="ChEBI" id="CHEBI:15378"/>
        <dbReference type="ChEBI" id="CHEBI:29991"/>
        <dbReference type="ChEBI" id="CHEBI:32814"/>
        <dbReference type="ChEBI" id="CHEBI:43474"/>
        <dbReference type="ChEBI" id="CHEBI:58228"/>
        <dbReference type="EC" id="2.1.3.2"/>
    </reaction>
</comment>
<organism evidence="10 11">
    <name type="scientific">Shouchella lonarensis</name>
    <dbReference type="NCBI Taxonomy" id="1464122"/>
    <lineage>
        <taxon>Bacteria</taxon>
        <taxon>Bacillati</taxon>
        <taxon>Bacillota</taxon>
        <taxon>Bacilli</taxon>
        <taxon>Bacillales</taxon>
        <taxon>Bacillaceae</taxon>
        <taxon>Shouchella</taxon>
    </lineage>
</organism>
<feature type="domain" description="Aspartate/ornithine carbamoyltransferase carbamoyl-P binding" evidence="9">
    <location>
        <begin position="3"/>
        <end position="140"/>
    </location>
</feature>
<dbReference type="GO" id="GO:0044205">
    <property type="term" value="P:'de novo' UMP biosynthetic process"/>
    <property type="evidence" value="ECO:0007669"/>
    <property type="project" value="UniProtKB-UniRule"/>
</dbReference>
<evidence type="ECO:0000259" key="9">
    <source>
        <dbReference type="Pfam" id="PF02729"/>
    </source>
</evidence>
<comment type="similarity">
    <text evidence="2 7">Belongs to the aspartate/ornithine carbamoyltransferase superfamily. ATCase family.</text>
</comment>
<feature type="binding site" evidence="7">
    <location>
        <position position="130"/>
    </location>
    <ligand>
        <name>carbamoyl phosphate</name>
        <dbReference type="ChEBI" id="CHEBI:58228"/>
    </ligand>
</feature>
<name>A0A1G6L5Y6_9BACI</name>
<dbReference type="HAMAP" id="MF_00001">
    <property type="entry name" value="Asp_carb_tr"/>
    <property type="match status" value="1"/>
</dbReference>
<dbReference type="GO" id="GO:0006520">
    <property type="term" value="P:amino acid metabolic process"/>
    <property type="evidence" value="ECO:0007669"/>
    <property type="project" value="InterPro"/>
</dbReference>
<evidence type="ECO:0000259" key="8">
    <source>
        <dbReference type="Pfam" id="PF00185"/>
    </source>
</evidence>
<dbReference type="SUPFAM" id="SSF53671">
    <property type="entry name" value="Aspartate/ornithine carbamoyltransferase"/>
    <property type="match status" value="1"/>
</dbReference>
<accession>A0A1G6L5Y6</accession>
<dbReference type="PROSITE" id="PS00097">
    <property type="entry name" value="CARBAMOYLTRANSFERASE"/>
    <property type="match status" value="1"/>
</dbReference>
<feature type="binding site" evidence="7">
    <location>
        <position position="160"/>
    </location>
    <ligand>
        <name>L-aspartate</name>
        <dbReference type="ChEBI" id="CHEBI:29991"/>
    </ligand>
</feature>
<protein>
    <recommendedName>
        <fullName evidence="7">Aspartate carbamoyltransferase</fullName>
        <ecNumber evidence="7">2.1.3.2</ecNumber>
    </recommendedName>
    <alternativeName>
        <fullName evidence="7">Aspartate transcarbamylase</fullName>
        <shortName evidence="7">ATCase</shortName>
    </alternativeName>
</protein>
<dbReference type="InterPro" id="IPR002082">
    <property type="entry name" value="Asp_carbamoyltransf"/>
</dbReference>
<dbReference type="InterPro" id="IPR006132">
    <property type="entry name" value="Asp/Orn_carbamoyltranf_P-bd"/>
</dbReference>
<dbReference type="GO" id="GO:0016597">
    <property type="term" value="F:amino acid binding"/>
    <property type="evidence" value="ECO:0007669"/>
    <property type="project" value="InterPro"/>
</dbReference>
<evidence type="ECO:0000313" key="11">
    <source>
        <dbReference type="Proteomes" id="UP000242662"/>
    </source>
</evidence>
<feature type="binding site" evidence="7">
    <location>
        <position position="211"/>
    </location>
    <ligand>
        <name>L-aspartate</name>
        <dbReference type="ChEBI" id="CHEBI:29991"/>
    </ligand>
</feature>
<dbReference type="Pfam" id="PF02729">
    <property type="entry name" value="OTCace_N"/>
    <property type="match status" value="1"/>
</dbReference>
<dbReference type="PANTHER" id="PTHR45753:SF6">
    <property type="entry name" value="ASPARTATE CARBAMOYLTRANSFERASE"/>
    <property type="match status" value="1"/>
</dbReference>
<feature type="binding site" evidence="7">
    <location>
        <position position="50"/>
    </location>
    <ligand>
        <name>carbamoyl phosphate</name>
        <dbReference type="ChEBI" id="CHEBI:58228"/>
    </ligand>
</feature>
<dbReference type="InterPro" id="IPR036901">
    <property type="entry name" value="Asp/Orn_carbamoylTrfase_sf"/>
</dbReference>
<feature type="binding site" evidence="7">
    <location>
        <position position="51"/>
    </location>
    <ligand>
        <name>carbamoyl phosphate</name>
        <dbReference type="ChEBI" id="CHEBI:58228"/>
    </ligand>
</feature>
<dbReference type="Pfam" id="PF00185">
    <property type="entry name" value="OTCace"/>
    <property type="match status" value="1"/>
</dbReference>
<dbReference type="Gene3D" id="3.40.50.1370">
    <property type="entry name" value="Aspartate/ornithine carbamoyltransferase"/>
    <property type="match status" value="2"/>
</dbReference>
<feature type="binding site" evidence="7">
    <location>
        <position position="127"/>
    </location>
    <ligand>
        <name>carbamoyl phosphate</name>
        <dbReference type="ChEBI" id="CHEBI:58228"/>
    </ligand>
</feature>
<feature type="binding site" evidence="7">
    <location>
        <position position="100"/>
    </location>
    <ligand>
        <name>carbamoyl phosphate</name>
        <dbReference type="ChEBI" id="CHEBI:58228"/>
    </ligand>
</feature>
<dbReference type="InterPro" id="IPR006131">
    <property type="entry name" value="Asp_carbamoyltransf_Asp/Orn-bd"/>
</dbReference>
<dbReference type="Proteomes" id="UP000242662">
    <property type="component" value="Unassembled WGS sequence"/>
</dbReference>
<dbReference type="GO" id="GO:0006207">
    <property type="term" value="P:'de novo' pyrimidine nucleobase biosynthetic process"/>
    <property type="evidence" value="ECO:0007669"/>
    <property type="project" value="InterPro"/>
</dbReference>
<evidence type="ECO:0000256" key="4">
    <source>
        <dbReference type="ARBA" id="ARBA00022975"/>
    </source>
</evidence>
<comment type="pathway">
    <text evidence="1 7">Pyrimidine metabolism; UMP biosynthesis via de novo pathway; (S)-dihydroorotate from bicarbonate: step 2/3.</text>
</comment>
<dbReference type="EC" id="2.1.3.2" evidence="7"/>
<dbReference type="NCBIfam" id="NF002032">
    <property type="entry name" value="PRK00856.1"/>
    <property type="match status" value="1"/>
</dbReference>
<dbReference type="PRINTS" id="PR00101">
    <property type="entry name" value="ATCASE"/>
</dbReference>
<evidence type="ECO:0000256" key="3">
    <source>
        <dbReference type="ARBA" id="ARBA00022679"/>
    </source>
</evidence>
<evidence type="ECO:0000256" key="6">
    <source>
        <dbReference type="ARBA" id="ARBA00048859"/>
    </source>
</evidence>
<evidence type="ECO:0000313" key="10">
    <source>
        <dbReference type="EMBL" id="SDC38561.1"/>
    </source>
</evidence>
<feature type="binding site" evidence="7">
    <location>
        <position position="253"/>
    </location>
    <ligand>
        <name>carbamoyl phosphate</name>
        <dbReference type="ChEBI" id="CHEBI:58228"/>
    </ligand>
</feature>
<keyword evidence="3 7" id="KW-0808">Transferase</keyword>
<comment type="subunit">
    <text evidence="7">Heterododecamer (2C3:3R2) of six catalytic PyrB chains organized as two trimers (C3), and six regulatory PyrI chains organized as three dimers (R2).</text>
</comment>
<evidence type="ECO:0000256" key="7">
    <source>
        <dbReference type="HAMAP-Rule" id="MF_00001"/>
    </source>
</evidence>
<sequence length="297" mass="33225">MKKDLLALSELTRHEIESLLNEAEAFANGESWHVAKQTFVANLFFEPSTRTSCSFEIAEKKVGVDTLNISVAHSSVQKGESLYDTARTLASLGVAALVIRHPKDRFYEQLKGIEIPILNAGDGCGNHPTQSLLDLLTIKQQFGSFRRLRVVIVGDLLHSRVARSNADVLKRLGADVYVSGPQSWMGTFVHDFPYVTMDEAVKEADVLMLLRVQHERHDGQEAFSKETYHMLHGLTVAREKQMKHDSIIMHPAPVNRDVEIAGTLVECERSRIFKQSENGVFVRMAALKRALCNEAAE</sequence>
<gene>
    <name evidence="7" type="primary">pyrB</name>
    <name evidence="10" type="ORF">SAMN05421737_10810</name>
</gene>
<dbReference type="FunFam" id="3.40.50.1370:FF:000011">
    <property type="entry name" value="Aspartate carbamoyltransferase"/>
    <property type="match status" value="1"/>
</dbReference>
<dbReference type="OrthoDB" id="9774690at2"/>
<dbReference type="NCBIfam" id="TIGR00670">
    <property type="entry name" value="asp_carb_tr"/>
    <property type="match status" value="1"/>
</dbReference>
<evidence type="ECO:0000256" key="1">
    <source>
        <dbReference type="ARBA" id="ARBA00004852"/>
    </source>
</evidence>
<dbReference type="GO" id="GO:0004070">
    <property type="term" value="F:aspartate carbamoyltransferase activity"/>
    <property type="evidence" value="ECO:0007669"/>
    <property type="project" value="UniProtKB-UniRule"/>
</dbReference>
<dbReference type="GO" id="GO:0005829">
    <property type="term" value="C:cytosol"/>
    <property type="evidence" value="ECO:0007669"/>
    <property type="project" value="TreeGrafter"/>
</dbReference>
<dbReference type="AlphaFoldDB" id="A0A1G6L5Y6"/>
<dbReference type="PRINTS" id="PR00100">
    <property type="entry name" value="AOTCASE"/>
</dbReference>
<dbReference type="UniPathway" id="UPA00070">
    <property type="reaction ID" value="UER00116"/>
</dbReference>